<dbReference type="Proteomes" id="UP000758155">
    <property type="component" value="Unassembled WGS sequence"/>
</dbReference>
<proteinExistence type="predicted"/>
<dbReference type="AlphaFoldDB" id="A0A9P5C3N0"/>
<protein>
    <submittedName>
        <fullName evidence="2">Uncharacterized protein</fullName>
    </submittedName>
</protein>
<keyword evidence="1" id="KW-0472">Membrane</keyword>
<keyword evidence="1" id="KW-1133">Transmembrane helix</keyword>
<evidence type="ECO:0000313" key="3">
    <source>
        <dbReference type="Proteomes" id="UP000758155"/>
    </source>
</evidence>
<comment type="caution">
    <text evidence="2">The sequence shown here is derived from an EMBL/GenBank/DDBJ whole genome shotgun (WGS) entry which is preliminary data.</text>
</comment>
<sequence>MAWSVEAVIAFVTLLATCVPLGILLWRLHKHRSRRVEDRDVEEGIEPDKPQYSLPRTSSFVIVQALVRIS</sequence>
<reference evidence="2" key="1">
    <citation type="submission" date="2019-04" db="EMBL/GenBank/DDBJ databases">
        <title>Sequencing of skin fungus with MAO and IRED activity.</title>
        <authorList>
            <person name="Marsaioli A.J."/>
            <person name="Bonatto J.M.C."/>
            <person name="Reis Junior O."/>
        </authorList>
    </citation>
    <scope>NUCLEOTIDE SEQUENCE</scope>
    <source>
        <strain evidence="2">28M1</strain>
    </source>
</reference>
<evidence type="ECO:0000256" key="1">
    <source>
        <dbReference type="SAM" id="Phobius"/>
    </source>
</evidence>
<dbReference type="OrthoDB" id="3799441at2759"/>
<keyword evidence="1" id="KW-0812">Transmembrane</keyword>
<accession>A0A9P5C3N0</accession>
<organism evidence="2 3">
    <name type="scientific">Didymella heteroderae</name>
    <dbReference type="NCBI Taxonomy" id="1769908"/>
    <lineage>
        <taxon>Eukaryota</taxon>
        <taxon>Fungi</taxon>
        <taxon>Dikarya</taxon>
        <taxon>Ascomycota</taxon>
        <taxon>Pezizomycotina</taxon>
        <taxon>Dothideomycetes</taxon>
        <taxon>Pleosporomycetidae</taxon>
        <taxon>Pleosporales</taxon>
        <taxon>Pleosporineae</taxon>
        <taxon>Didymellaceae</taxon>
        <taxon>Didymella</taxon>
    </lineage>
</organism>
<keyword evidence="3" id="KW-1185">Reference proteome</keyword>
<dbReference type="EMBL" id="SWKV01000016">
    <property type="protein sequence ID" value="KAF3042411.1"/>
    <property type="molecule type" value="Genomic_DNA"/>
</dbReference>
<name>A0A9P5C3N0_9PLEO</name>
<evidence type="ECO:0000313" key="2">
    <source>
        <dbReference type="EMBL" id="KAF3042411.1"/>
    </source>
</evidence>
<feature type="transmembrane region" description="Helical" evidence="1">
    <location>
        <begin position="6"/>
        <end position="26"/>
    </location>
</feature>
<gene>
    <name evidence="2" type="ORF">E8E12_008035</name>
</gene>